<feature type="compositionally biased region" description="Polar residues" evidence="1">
    <location>
        <begin position="304"/>
        <end position="333"/>
    </location>
</feature>
<evidence type="ECO:0000256" key="1">
    <source>
        <dbReference type="SAM" id="MobiDB-lite"/>
    </source>
</evidence>
<feature type="compositionally biased region" description="Basic and acidic residues" evidence="1">
    <location>
        <begin position="162"/>
        <end position="187"/>
    </location>
</feature>
<feature type="compositionally biased region" description="Gly residues" evidence="1">
    <location>
        <begin position="91"/>
        <end position="102"/>
    </location>
</feature>
<feature type="compositionally biased region" description="Low complexity" evidence="1">
    <location>
        <begin position="415"/>
        <end position="429"/>
    </location>
</feature>
<feature type="compositionally biased region" description="Low complexity" evidence="1">
    <location>
        <begin position="452"/>
        <end position="463"/>
    </location>
</feature>
<feature type="compositionally biased region" description="Polar residues" evidence="1">
    <location>
        <begin position="503"/>
        <end position="513"/>
    </location>
</feature>
<gene>
    <name evidence="2" type="ORF">KLDO_g4209</name>
</gene>
<dbReference type="InterPro" id="IPR046784">
    <property type="entry name" value="Eap1"/>
</dbReference>
<sequence length="611" mass="67312">MADSNDDNGLTRFLMKVKDNLETSEPETQLSPELIDFKYSFDYKPEYTGKVIYSHNELKAIGEQISEENIAALASELPNKKFWRLPAPGSNAGGRKGANGRGGNEDKFGGKDRGSQGNSRNSRNNRNNKRQGGKKVEKESNEEFMALEEQMESTGNPMADFENWKNKMKELERKKKGIDSDAKRESDAFAAAPSQGFSSISDFFNLKPNDQKSAPLEELESTTSLDDLSKQSSGPQEQEYEDIHNGSRGHGATAAPNKSNSSRFSSFFQAGSSPDSTENHPIAKPPSQHSEDSRPAAGSRLLSLFSNESPLSASVPQQTALDPRNVVNSPVIHQQSSATSISSTTSSTPSQQRSISRSGKENDANGSVFLKNLMNKGKNGPVDSSVPAPPGLSQNQSQIPKITHHQQHQLHHQHQQQLQQQQQQQQQQQPYGKAAQSIGQASAPIQTPQGFPVGMPPHMMAPPMGMPPQHFQGGYAMPPPPPPGMGQPRVMNKGKGFPEHMNSALQQPSTVPKQQAGEPVQHIQGVAQGNPQQPYMMSGVPVNFNGQNFPNPPQGFSPTAFPYGHPMMAMQFQQQQQQHQHQQPQHQQPHQYQQHQHQQHQQQSRQPNSHQ</sequence>
<evidence type="ECO:0000313" key="3">
    <source>
        <dbReference type="Proteomes" id="UP000031516"/>
    </source>
</evidence>
<dbReference type="Proteomes" id="UP000031516">
    <property type="component" value="Unassembled WGS sequence"/>
</dbReference>
<organism evidence="2 3">
    <name type="scientific">Kluyveromyces dobzhanskii CBS 2104</name>
    <dbReference type="NCBI Taxonomy" id="1427455"/>
    <lineage>
        <taxon>Eukaryota</taxon>
        <taxon>Fungi</taxon>
        <taxon>Dikarya</taxon>
        <taxon>Ascomycota</taxon>
        <taxon>Saccharomycotina</taxon>
        <taxon>Saccharomycetes</taxon>
        <taxon>Saccharomycetales</taxon>
        <taxon>Saccharomycetaceae</taxon>
        <taxon>Kluyveromyces</taxon>
    </lineage>
</organism>
<feature type="compositionally biased region" description="Basic and acidic residues" evidence="1">
    <location>
        <begin position="103"/>
        <end position="114"/>
    </location>
</feature>
<accession>A0A0A8LCW7</accession>
<comment type="caution">
    <text evidence="2">The sequence shown here is derived from an EMBL/GenBank/DDBJ whole genome shotgun (WGS) entry which is preliminary data.</text>
</comment>
<dbReference type="OrthoDB" id="4065296at2759"/>
<feature type="compositionally biased region" description="Low complexity" evidence="1">
    <location>
        <begin position="540"/>
        <end position="549"/>
    </location>
</feature>
<dbReference type="Pfam" id="PF20566">
    <property type="entry name" value="Eap1"/>
    <property type="match status" value="1"/>
</dbReference>
<feature type="compositionally biased region" description="Low complexity" evidence="1">
    <location>
        <begin position="571"/>
        <end position="603"/>
    </location>
</feature>
<feature type="compositionally biased region" description="Basic residues" evidence="1">
    <location>
        <begin position="402"/>
        <end position="414"/>
    </location>
</feature>
<feature type="compositionally biased region" description="Acidic residues" evidence="1">
    <location>
        <begin position="142"/>
        <end position="151"/>
    </location>
</feature>
<keyword evidence="3" id="KW-1185">Reference proteome</keyword>
<dbReference type="EMBL" id="CCBQ010000045">
    <property type="protein sequence ID" value="CDO95988.1"/>
    <property type="molecule type" value="Genomic_DNA"/>
</dbReference>
<feature type="compositionally biased region" description="Polar residues" evidence="1">
    <location>
        <begin position="437"/>
        <end position="449"/>
    </location>
</feature>
<feature type="compositionally biased region" description="Low complexity" evidence="1">
    <location>
        <begin position="115"/>
        <end position="125"/>
    </location>
</feature>
<feature type="region of interest" description="Disordered" evidence="1">
    <location>
        <begin position="84"/>
        <end position="611"/>
    </location>
</feature>
<feature type="compositionally biased region" description="Low complexity" evidence="1">
    <location>
        <begin position="334"/>
        <end position="357"/>
    </location>
</feature>
<protein>
    <submittedName>
        <fullName evidence="2">WGS project CCBQ000000000 data, contig 00015</fullName>
    </submittedName>
</protein>
<feature type="compositionally biased region" description="Polar residues" evidence="1">
    <location>
        <begin position="221"/>
        <end position="236"/>
    </location>
</feature>
<reference evidence="2 3" key="1">
    <citation type="submission" date="2014-03" db="EMBL/GenBank/DDBJ databases">
        <title>The genome of Kluyveromyces dobzhanskii.</title>
        <authorList>
            <person name="Nystedt B."/>
            <person name="Astrom S."/>
        </authorList>
    </citation>
    <scope>NUCLEOTIDE SEQUENCE [LARGE SCALE GENOMIC DNA]</scope>
    <source>
        <strain evidence="2 3">CBS 2104</strain>
    </source>
</reference>
<feature type="compositionally biased region" description="Low complexity" evidence="1">
    <location>
        <begin position="259"/>
        <end position="268"/>
    </location>
</feature>
<dbReference type="AlphaFoldDB" id="A0A0A8LCW7"/>
<name>A0A0A8LCW7_9SACH</name>
<proteinExistence type="predicted"/>
<evidence type="ECO:0000313" key="2">
    <source>
        <dbReference type="EMBL" id="CDO95988.1"/>
    </source>
</evidence>